<dbReference type="AlphaFoldDB" id="A0A9X7MY39"/>
<keyword evidence="2" id="KW-1185">Reference proteome</keyword>
<dbReference type="EMBL" id="CP043626">
    <property type="protein sequence ID" value="QEY71747.1"/>
    <property type="molecule type" value="Genomic_DNA"/>
</dbReference>
<sequence>MEGGRSWRYVEYLSSYPYFHVSALDSNEEGSRLSTLLIYTVTYLLDLASAAKQGWKILQVQLVSPGRMNGTGEWRMDDLQEISEVRWEARISYAYLLRSGVTYFEREEFRQQPQDCKQIVFRTTCL</sequence>
<organism evidence="1 2">
    <name type="scientific">Pseudomonas denitrificans</name>
    <dbReference type="NCBI Taxonomy" id="43306"/>
    <lineage>
        <taxon>Bacteria</taxon>
        <taxon>Pseudomonadati</taxon>
        <taxon>Pseudomonadota</taxon>
        <taxon>Gammaproteobacteria</taxon>
        <taxon>Pseudomonadales</taxon>
        <taxon>Pseudomonadaceae</taxon>
        <taxon>Halopseudomonas</taxon>
    </lineage>
</organism>
<dbReference type="RefSeq" id="WP_151187140.1">
    <property type="nucleotide sequence ID" value="NZ_CP043626.1"/>
</dbReference>
<reference evidence="1 2" key="1">
    <citation type="submission" date="2019-09" db="EMBL/GenBank/DDBJ databases">
        <title>Prosopis cineraria nodule microbiome.</title>
        <authorList>
            <person name="Chaluvadi S.R."/>
            <person name="Ali R."/>
            <person name="Wang X."/>
        </authorList>
    </citation>
    <scope>NUCLEOTIDE SEQUENCE [LARGE SCALE GENOMIC DNA]</scope>
    <source>
        <strain evidence="1 2">BG1</strain>
    </source>
</reference>
<protein>
    <submittedName>
        <fullName evidence="1">Uncharacterized protein</fullName>
    </submittedName>
</protein>
<dbReference type="KEGG" id="pden:F1C79_08970"/>
<evidence type="ECO:0000313" key="2">
    <source>
        <dbReference type="Proteomes" id="UP000326659"/>
    </source>
</evidence>
<name>A0A9X7MY39_PSEDE</name>
<proteinExistence type="predicted"/>
<dbReference type="OrthoDB" id="7021542at2"/>
<accession>A0A9X7MY39</accession>
<dbReference type="Proteomes" id="UP000326659">
    <property type="component" value="Chromosome"/>
</dbReference>
<evidence type="ECO:0000313" key="1">
    <source>
        <dbReference type="EMBL" id="QEY71747.1"/>
    </source>
</evidence>
<gene>
    <name evidence="1" type="ORF">F1C79_08970</name>
</gene>